<evidence type="ECO:0000256" key="6">
    <source>
        <dbReference type="ARBA" id="ARBA00022989"/>
    </source>
</evidence>
<keyword evidence="3 8" id="KW-0813">Transport</keyword>
<protein>
    <recommendedName>
        <fullName evidence="8">Magnesium transporter MgtE</fullName>
    </recommendedName>
</protein>
<feature type="transmembrane region" description="Helical" evidence="8">
    <location>
        <begin position="390"/>
        <end position="416"/>
    </location>
</feature>
<evidence type="ECO:0000256" key="1">
    <source>
        <dbReference type="ARBA" id="ARBA00004141"/>
    </source>
</evidence>
<dbReference type="Pfam" id="PF00571">
    <property type="entry name" value="CBS"/>
    <property type="match status" value="1"/>
</dbReference>
<keyword evidence="8" id="KW-1003">Cell membrane</keyword>
<keyword evidence="8" id="KW-0479">Metal-binding</keyword>
<keyword evidence="5 8" id="KW-0460">Magnesium</keyword>
<dbReference type="Gene3D" id="3.10.580.10">
    <property type="entry name" value="CBS-domain"/>
    <property type="match status" value="1"/>
</dbReference>
<accession>L7L6A4</accession>
<keyword evidence="7 8" id="KW-0472">Membrane</keyword>
<dbReference type="GO" id="GO:0046872">
    <property type="term" value="F:metal ion binding"/>
    <property type="evidence" value="ECO:0007669"/>
    <property type="project" value="UniProtKB-KW"/>
</dbReference>
<feature type="domain" description="SLC41A/MgtE integral membrane" evidence="10">
    <location>
        <begin position="324"/>
        <end position="446"/>
    </location>
</feature>
<dbReference type="STRING" id="1121927.GOHSU_04_01600"/>
<name>L7L6A4_9ACTN</name>
<evidence type="ECO:0000256" key="8">
    <source>
        <dbReference type="RuleBase" id="RU362011"/>
    </source>
</evidence>
<comment type="subunit">
    <text evidence="8">Homodimer.</text>
</comment>
<dbReference type="GO" id="GO:0005886">
    <property type="term" value="C:plasma membrane"/>
    <property type="evidence" value="ECO:0007669"/>
    <property type="project" value="UniProtKB-SubCell"/>
</dbReference>
<comment type="similarity">
    <text evidence="2 8">Belongs to the SLC41A transporter family.</text>
</comment>
<dbReference type="PANTHER" id="PTHR41394:SF8">
    <property type="entry name" value="MAGNESIUM TRANSPORTER MGTE"/>
    <property type="match status" value="1"/>
</dbReference>
<dbReference type="Pfam" id="PF01769">
    <property type="entry name" value="MgtE"/>
    <property type="match status" value="1"/>
</dbReference>
<evidence type="ECO:0000256" key="7">
    <source>
        <dbReference type="ARBA" id="ARBA00023136"/>
    </source>
</evidence>
<comment type="caution">
    <text evidence="8">Lacks conserved residue(s) required for the propagation of feature annotation.</text>
</comment>
<comment type="subcellular location">
    <subcellularLocation>
        <location evidence="8">Cell membrane</location>
        <topology evidence="8">Multi-pass membrane protein</topology>
    </subcellularLocation>
    <subcellularLocation>
        <location evidence="1">Membrane</location>
        <topology evidence="1">Multi-pass membrane protein</topology>
    </subcellularLocation>
</comment>
<sequence length="452" mass="47514">MYRNEIESLAVLGRIPTLAERIDDDPACDLAAWRTEIRGRNNRSEQAVDLSGNQSRALVAAHTLSELDELFAAIRNSAGARLLRRVDPAAAAALSTMTPSTAGRILRQMGSRQEAVLAAMSGPRRTELETLLTYPAESVGAHMTLSLLAMPATGTAHEAVEMMRGAGPHTESAHYVHLLGPGGELVGVAGARDVMLSPSDTELGTLAGGDIVSIDAFEDQEVLVGVFAEYPYASIPVIADGRLVGVVTAERAAEIQATETTEDFRRMGAVGGLPMSLRDAGVWALYRSRVGWLVLLVFGNIFSGAGIAHYEDLIAATVSLVFFLPLLIDSGGNAGSQSSTLMVRALAIGDVRMRDWGKLLGREVLVALLLGVSMAAAVSLLGLARGGTEVALVVSLSVILIVVVGAVIGMSLPFLLTKLKLDPASASAPLITSICDGVGVLIYFFIASQIML</sequence>
<feature type="transmembrane region" description="Helical" evidence="8">
    <location>
        <begin position="428"/>
        <end position="446"/>
    </location>
</feature>
<dbReference type="eggNOG" id="COG2239">
    <property type="taxonomic scope" value="Bacteria"/>
</dbReference>
<evidence type="ECO:0000256" key="3">
    <source>
        <dbReference type="ARBA" id="ARBA00022448"/>
    </source>
</evidence>
<dbReference type="NCBIfam" id="TIGR00400">
    <property type="entry name" value="mgtE"/>
    <property type="match status" value="1"/>
</dbReference>
<gene>
    <name evidence="11" type="primary">mgtE</name>
    <name evidence="11" type="ORF">GOHSU_04_01600</name>
</gene>
<reference evidence="11 12" key="1">
    <citation type="submission" date="2012-12" db="EMBL/GenBank/DDBJ databases">
        <title>Whole genome shotgun sequence of Gordonia hirsuta NBRC 16056.</title>
        <authorList>
            <person name="Isaki-Nakamura S."/>
            <person name="Hosoyama A."/>
            <person name="Tsuchikane K."/>
            <person name="Katsumata H."/>
            <person name="Baba S."/>
            <person name="Yamazaki S."/>
            <person name="Fujita N."/>
        </authorList>
    </citation>
    <scope>NUCLEOTIDE SEQUENCE [LARGE SCALE GENOMIC DNA]</scope>
    <source>
        <strain evidence="11 12">NBRC 16056</strain>
    </source>
</reference>
<dbReference type="InterPro" id="IPR000644">
    <property type="entry name" value="CBS_dom"/>
</dbReference>
<evidence type="ECO:0000259" key="9">
    <source>
        <dbReference type="Pfam" id="PF00571"/>
    </source>
</evidence>
<evidence type="ECO:0000256" key="2">
    <source>
        <dbReference type="ARBA" id="ARBA00009749"/>
    </source>
</evidence>
<keyword evidence="6 8" id="KW-1133">Transmembrane helix</keyword>
<dbReference type="InterPro" id="IPR036739">
    <property type="entry name" value="SLC41_membr_dom_sf"/>
</dbReference>
<keyword evidence="4 8" id="KW-0812">Transmembrane</keyword>
<dbReference type="EMBL" id="BANT01000004">
    <property type="protein sequence ID" value="GAC56291.1"/>
    <property type="molecule type" value="Genomic_DNA"/>
</dbReference>
<evidence type="ECO:0000259" key="10">
    <source>
        <dbReference type="Pfam" id="PF01769"/>
    </source>
</evidence>
<dbReference type="Proteomes" id="UP000053405">
    <property type="component" value="Unassembled WGS sequence"/>
</dbReference>
<evidence type="ECO:0000256" key="5">
    <source>
        <dbReference type="ARBA" id="ARBA00022842"/>
    </source>
</evidence>
<dbReference type="SUPFAM" id="SSF54631">
    <property type="entry name" value="CBS-domain pair"/>
    <property type="match status" value="1"/>
</dbReference>
<feature type="transmembrane region" description="Helical" evidence="8">
    <location>
        <begin position="290"/>
        <end position="307"/>
    </location>
</feature>
<dbReference type="InterPro" id="IPR006669">
    <property type="entry name" value="MgtE_transporter"/>
</dbReference>
<dbReference type="GO" id="GO:0015095">
    <property type="term" value="F:magnesium ion transmembrane transporter activity"/>
    <property type="evidence" value="ECO:0007669"/>
    <property type="project" value="UniProtKB-UniRule"/>
</dbReference>
<keyword evidence="12" id="KW-1185">Reference proteome</keyword>
<dbReference type="InterPro" id="IPR006667">
    <property type="entry name" value="SLC41_membr_dom"/>
</dbReference>
<evidence type="ECO:0000313" key="12">
    <source>
        <dbReference type="Proteomes" id="UP000053405"/>
    </source>
</evidence>
<dbReference type="AlphaFoldDB" id="L7L6A4"/>
<dbReference type="PANTHER" id="PTHR41394">
    <property type="entry name" value="MAGNESIUM TRANSPORTER MGTE"/>
    <property type="match status" value="1"/>
</dbReference>
<dbReference type="Gene3D" id="1.10.357.20">
    <property type="entry name" value="SLC41 divalent cation transporters, integral membrane domain"/>
    <property type="match status" value="1"/>
</dbReference>
<dbReference type="SUPFAM" id="SSF161093">
    <property type="entry name" value="MgtE membrane domain-like"/>
    <property type="match status" value="1"/>
</dbReference>
<evidence type="ECO:0000313" key="11">
    <source>
        <dbReference type="EMBL" id="GAC56291.1"/>
    </source>
</evidence>
<comment type="function">
    <text evidence="8">Acts as a magnesium transporter.</text>
</comment>
<organism evidence="11 12">
    <name type="scientific">Gordonia hirsuta DSM 44140 = NBRC 16056</name>
    <dbReference type="NCBI Taxonomy" id="1121927"/>
    <lineage>
        <taxon>Bacteria</taxon>
        <taxon>Bacillati</taxon>
        <taxon>Actinomycetota</taxon>
        <taxon>Actinomycetes</taxon>
        <taxon>Mycobacteriales</taxon>
        <taxon>Gordoniaceae</taxon>
        <taxon>Gordonia</taxon>
    </lineage>
</organism>
<comment type="caution">
    <text evidence="11">The sequence shown here is derived from an EMBL/GenBank/DDBJ whole genome shotgun (WGS) entry which is preliminary data.</text>
</comment>
<proteinExistence type="inferred from homology"/>
<dbReference type="InterPro" id="IPR046342">
    <property type="entry name" value="CBS_dom_sf"/>
</dbReference>
<dbReference type="RefSeq" id="WP_005936202.1">
    <property type="nucleotide sequence ID" value="NZ_ATVK01000041.1"/>
</dbReference>
<feature type="transmembrane region" description="Helical" evidence="8">
    <location>
        <begin position="364"/>
        <end position="384"/>
    </location>
</feature>
<evidence type="ECO:0000256" key="4">
    <source>
        <dbReference type="ARBA" id="ARBA00022692"/>
    </source>
</evidence>
<feature type="domain" description="CBS" evidence="9">
    <location>
        <begin position="210"/>
        <end position="250"/>
    </location>
</feature>